<evidence type="ECO:0000313" key="2">
    <source>
        <dbReference type="Proteomes" id="UP000246702"/>
    </source>
</evidence>
<evidence type="ECO:0000313" key="1">
    <source>
        <dbReference type="EMBL" id="PWY65668.1"/>
    </source>
</evidence>
<name>A0A317UXF4_9EURO</name>
<dbReference type="GeneID" id="37111658"/>
<dbReference type="OrthoDB" id="4483229at2759"/>
<gene>
    <name evidence="1" type="ORF">BO94DRAFT_504664</name>
</gene>
<reference evidence="1 2" key="1">
    <citation type="submission" date="2016-12" db="EMBL/GenBank/DDBJ databases">
        <title>The genomes of Aspergillus section Nigri reveals drivers in fungal speciation.</title>
        <authorList>
            <consortium name="DOE Joint Genome Institute"/>
            <person name="Vesth T.C."/>
            <person name="Nybo J."/>
            <person name="Theobald S."/>
            <person name="Brandl J."/>
            <person name="Frisvad J.C."/>
            <person name="Nielsen K.F."/>
            <person name="Lyhne E.K."/>
            <person name="Kogle M.E."/>
            <person name="Kuo A."/>
            <person name="Riley R."/>
            <person name="Clum A."/>
            <person name="Nolan M."/>
            <person name="Lipzen A."/>
            <person name="Salamov A."/>
            <person name="Henrissat B."/>
            <person name="Wiebenga A."/>
            <person name="De Vries R.P."/>
            <person name="Grigoriev I.V."/>
            <person name="Mortensen U.H."/>
            <person name="Andersen M.R."/>
            <person name="Baker S.E."/>
        </authorList>
    </citation>
    <scope>NUCLEOTIDE SEQUENCE [LARGE SCALE GENOMIC DNA]</scope>
    <source>
        <strain evidence="1 2">CBS 115572</strain>
    </source>
</reference>
<dbReference type="RefSeq" id="XP_025461495.1">
    <property type="nucleotide sequence ID" value="XM_025609515.1"/>
</dbReference>
<dbReference type="STRING" id="1450535.A0A317UXF4"/>
<protein>
    <submittedName>
        <fullName evidence="1">Uncharacterized protein</fullName>
    </submittedName>
</protein>
<dbReference type="AlphaFoldDB" id="A0A317UXF4"/>
<sequence length="190" mass="21329">MYPIQSRPTNLTCEIHGIFCTVEIPLDTLDHILTAAYEKRPYLRRSLILMTTLAPDQLQNLTFDDVTSPPITEHFVSPFLGWNTQAIKTFLAEGVPKNSLLDYRISLIADAQTLEDDSLLFVVGYNPEEWEVVRVAGEYANVEATRLNHGARSIDFLIDLVDEDGVYKGVLGQPAVEELEDDAILLDGDY</sequence>
<keyword evidence="2" id="KW-1185">Reference proteome</keyword>
<comment type="caution">
    <text evidence="1">The sequence shown here is derived from an EMBL/GenBank/DDBJ whole genome shotgun (WGS) entry which is preliminary data.</text>
</comment>
<organism evidence="1 2">
    <name type="scientific">Aspergillus sclerotioniger CBS 115572</name>
    <dbReference type="NCBI Taxonomy" id="1450535"/>
    <lineage>
        <taxon>Eukaryota</taxon>
        <taxon>Fungi</taxon>
        <taxon>Dikarya</taxon>
        <taxon>Ascomycota</taxon>
        <taxon>Pezizomycotina</taxon>
        <taxon>Eurotiomycetes</taxon>
        <taxon>Eurotiomycetidae</taxon>
        <taxon>Eurotiales</taxon>
        <taxon>Aspergillaceae</taxon>
        <taxon>Aspergillus</taxon>
        <taxon>Aspergillus subgen. Circumdati</taxon>
    </lineage>
</organism>
<dbReference type="EMBL" id="MSFK01000056">
    <property type="protein sequence ID" value="PWY65668.1"/>
    <property type="molecule type" value="Genomic_DNA"/>
</dbReference>
<accession>A0A317UXF4</accession>
<proteinExistence type="predicted"/>
<dbReference type="Proteomes" id="UP000246702">
    <property type="component" value="Unassembled WGS sequence"/>
</dbReference>